<gene>
    <name evidence="1" type="ORF">HPB49_006329</name>
</gene>
<dbReference type="Proteomes" id="UP000821865">
    <property type="component" value="Chromosome 1"/>
</dbReference>
<dbReference type="EMBL" id="CM023470">
    <property type="protein sequence ID" value="KAH7978665.1"/>
    <property type="molecule type" value="Genomic_DNA"/>
</dbReference>
<accession>A0ACB8DWL7</accession>
<evidence type="ECO:0000313" key="1">
    <source>
        <dbReference type="EMBL" id="KAH7978665.1"/>
    </source>
</evidence>
<sequence>MGDQLDGDSGFAPSGTPGCSRNMEALLQASRRLFLCDEEPPEAHQPASKNGKAGKRKRATKRLPPSRLRSSTSGPAKAQKRKGRKVAAASHDAAATPDAPVSHDLAPSQAVEIPNSSLVHGEIDSPPEQTQCDETVHTPSSPQHLDASVACAADEKSPQTRKARASCVLGPLVPLVEDAFPPLPPPPIQAALPLQPQRAANGSEAKRPQAERRNANRPVDSLAAAMTRPSGPALPREPAGAPPPPPKRNRRRGRRRQRFSRGRALLPLREPCDTILYRPLAGKANFLAHSQEAIAAQLSRVAGAHRVRVNFRLNIVAVDVAPDASLDPLLAVTAICDVPVRATTAPAESCTGYVFGVDPSINNDTLLANIVSDVAVLSCSRAGNNVILRFAGKNLPTERPVGFTGAASDAAANTPRLSAPLNKPSASTAAALTSRQSRAAPIGSMKGKLQRHLCPLNFLSPVAKQLTSFAPRDTLPHRGRHNTPPPVFRPTFNQGGATQAAGDHPTRPPVAGNTTTPAPRPPVTSPDSRDAVIALLSAALAYATEFLPQDCPARPLCAAALAAHRALANHGS</sequence>
<evidence type="ECO:0000313" key="2">
    <source>
        <dbReference type="Proteomes" id="UP000821865"/>
    </source>
</evidence>
<reference evidence="1" key="1">
    <citation type="submission" date="2020-05" db="EMBL/GenBank/DDBJ databases">
        <title>Large-scale comparative analyses of tick genomes elucidate their genetic diversity and vector capacities.</title>
        <authorList>
            <person name="Jia N."/>
            <person name="Wang J."/>
            <person name="Shi W."/>
            <person name="Du L."/>
            <person name="Sun Y."/>
            <person name="Zhan W."/>
            <person name="Jiang J."/>
            <person name="Wang Q."/>
            <person name="Zhang B."/>
            <person name="Ji P."/>
            <person name="Sakyi L.B."/>
            <person name="Cui X."/>
            <person name="Yuan T."/>
            <person name="Jiang B."/>
            <person name="Yang W."/>
            <person name="Lam T.T.-Y."/>
            <person name="Chang Q."/>
            <person name="Ding S."/>
            <person name="Wang X."/>
            <person name="Zhu J."/>
            <person name="Ruan X."/>
            <person name="Zhao L."/>
            <person name="Wei J."/>
            <person name="Que T."/>
            <person name="Du C."/>
            <person name="Cheng J."/>
            <person name="Dai P."/>
            <person name="Han X."/>
            <person name="Huang E."/>
            <person name="Gao Y."/>
            <person name="Liu J."/>
            <person name="Shao H."/>
            <person name="Ye R."/>
            <person name="Li L."/>
            <person name="Wei W."/>
            <person name="Wang X."/>
            <person name="Wang C."/>
            <person name="Yang T."/>
            <person name="Huo Q."/>
            <person name="Li W."/>
            <person name="Guo W."/>
            <person name="Chen H."/>
            <person name="Zhou L."/>
            <person name="Ni X."/>
            <person name="Tian J."/>
            <person name="Zhou Y."/>
            <person name="Sheng Y."/>
            <person name="Liu T."/>
            <person name="Pan Y."/>
            <person name="Xia L."/>
            <person name="Li J."/>
            <person name="Zhao F."/>
            <person name="Cao W."/>
        </authorList>
    </citation>
    <scope>NUCLEOTIDE SEQUENCE</scope>
    <source>
        <strain evidence="1">Dsil-2018</strain>
    </source>
</reference>
<name>A0ACB8DWL7_DERSI</name>
<proteinExistence type="predicted"/>
<organism evidence="1 2">
    <name type="scientific">Dermacentor silvarum</name>
    <name type="common">Tick</name>
    <dbReference type="NCBI Taxonomy" id="543639"/>
    <lineage>
        <taxon>Eukaryota</taxon>
        <taxon>Metazoa</taxon>
        <taxon>Ecdysozoa</taxon>
        <taxon>Arthropoda</taxon>
        <taxon>Chelicerata</taxon>
        <taxon>Arachnida</taxon>
        <taxon>Acari</taxon>
        <taxon>Parasitiformes</taxon>
        <taxon>Ixodida</taxon>
        <taxon>Ixodoidea</taxon>
        <taxon>Ixodidae</taxon>
        <taxon>Rhipicephalinae</taxon>
        <taxon>Dermacentor</taxon>
    </lineage>
</organism>
<keyword evidence="2" id="KW-1185">Reference proteome</keyword>
<protein>
    <submittedName>
        <fullName evidence="1">Uncharacterized protein</fullName>
    </submittedName>
</protein>
<comment type="caution">
    <text evidence="1">The sequence shown here is derived from an EMBL/GenBank/DDBJ whole genome shotgun (WGS) entry which is preliminary data.</text>
</comment>